<dbReference type="PANTHER" id="PTHR30477:SF23">
    <property type="entry name" value="HIGH-AFFINITY ZINC UPTAKE SYSTEM MEMBRANE PROTEIN ZNUB"/>
    <property type="match status" value="1"/>
</dbReference>
<evidence type="ECO:0000256" key="9">
    <source>
        <dbReference type="ARBA" id="ARBA00022989"/>
    </source>
</evidence>
<feature type="transmembrane region" description="Helical" evidence="14">
    <location>
        <begin position="241"/>
        <end position="261"/>
    </location>
</feature>
<evidence type="ECO:0000256" key="4">
    <source>
        <dbReference type="ARBA" id="ARBA00022448"/>
    </source>
</evidence>
<feature type="transmembrane region" description="Helical" evidence="14">
    <location>
        <begin position="214"/>
        <end position="235"/>
    </location>
</feature>
<evidence type="ECO:0000256" key="3">
    <source>
        <dbReference type="ARBA" id="ARBA00008034"/>
    </source>
</evidence>
<feature type="transmembrane region" description="Helical" evidence="14">
    <location>
        <begin position="6"/>
        <end position="28"/>
    </location>
</feature>
<evidence type="ECO:0000256" key="13">
    <source>
        <dbReference type="RuleBase" id="RU003943"/>
    </source>
</evidence>
<reference evidence="16" key="1">
    <citation type="journal article" date="2019" name="Int. J. Syst. Evol. Microbiol.">
        <title>The Global Catalogue of Microorganisms (GCM) 10K type strain sequencing project: providing services to taxonomists for standard genome sequencing and annotation.</title>
        <authorList>
            <consortium name="The Broad Institute Genomics Platform"/>
            <consortium name="The Broad Institute Genome Sequencing Center for Infectious Disease"/>
            <person name="Wu L."/>
            <person name="Ma J."/>
        </authorList>
    </citation>
    <scope>NUCLEOTIDE SEQUENCE [LARGE SCALE GENOMIC DNA]</scope>
    <source>
        <strain evidence="16">JCM 18050</strain>
    </source>
</reference>
<dbReference type="Proteomes" id="UP001500171">
    <property type="component" value="Unassembled WGS sequence"/>
</dbReference>
<evidence type="ECO:0000256" key="11">
    <source>
        <dbReference type="ARBA" id="ARBA00023136"/>
    </source>
</evidence>
<accession>A0ABP9NFC0</accession>
<dbReference type="PANTHER" id="PTHR30477">
    <property type="entry name" value="ABC-TRANSPORTER METAL-BINDING PROTEIN"/>
    <property type="match status" value="1"/>
</dbReference>
<evidence type="ECO:0000256" key="14">
    <source>
        <dbReference type="SAM" id="Phobius"/>
    </source>
</evidence>
<comment type="subcellular location">
    <subcellularLocation>
        <location evidence="2 13">Cell membrane</location>
        <topology evidence="2 13">Multi-pass membrane protein</topology>
    </subcellularLocation>
</comment>
<evidence type="ECO:0000256" key="6">
    <source>
        <dbReference type="ARBA" id="ARBA00022692"/>
    </source>
</evidence>
<evidence type="ECO:0000256" key="10">
    <source>
        <dbReference type="ARBA" id="ARBA00023065"/>
    </source>
</evidence>
<keyword evidence="16" id="KW-1185">Reference proteome</keyword>
<keyword evidence="6 13" id="KW-0812">Transmembrane</keyword>
<keyword evidence="7" id="KW-0862">Zinc</keyword>
<comment type="similarity">
    <text evidence="3 13">Belongs to the ABC-3 integral membrane protein family.</text>
</comment>
<keyword evidence="4 13" id="KW-0813">Transport</keyword>
<evidence type="ECO:0000256" key="12">
    <source>
        <dbReference type="ARBA" id="ARBA00040080"/>
    </source>
</evidence>
<evidence type="ECO:0000256" key="2">
    <source>
        <dbReference type="ARBA" id="ARBA00004651"/>
    </source>
</evidence>
<keyword evidence="5" id="KW-1003">Cell membrane</keyword>
<dbReference type="InterPro" id="IPR001626">
    <property type="entry name" value="ABC_TroCD"/>
</dbReference>
<comment type="caution">
    <text evidence="15">The sequence shown here is derived from an EMBL/GenBank/DDBJ whole genome shotgun (WGS) entry which is preliminary data.</text>
</comment>
<keyword evidence="8" id="KW-0864">Zinc transport</keyword>
<dbReference type="NCBIfam" id="NF007089">
    <property type="entry name" value="PRK09543.1"/>
    <property type="match status" value="1"/>
</dbReference>
<keyword evidence="10" id="KW-0406">Ion transport</keyword>
<feature type="transmembrane region" description="Helical" evidence="14">
    <location>
        <begin position="86"/>
        <end position="107"/>
    </location>
</feature>
<evidence type="ECO:0000313" key="15">
    <source>
        <dbReference type="EMBL" id="GAA5115223.1"/>
    </source>
</evidence>
<sequence length="266" mass="28987">MFELLLAPLIVGLALSLITGPLGSFVVWRKMSYFGDTLSHAALLGIAFGFLLNVNPFYAVIFITIILAIALVYLESQQKLAIDTLLGILAHSSLSLGVVVISLMRNIRVDLMGYLFGDLLSITYSDVYFIMGGIVIVGAILFFNWNRFLYVTVSEELAFSNGINIVKNKLLLTLILALTIGLSMKFVGALIITSLLIIPAATARFYAKTPEQMALFAIVIGWLSVIGGLMLSAYYDTPTGPSVVIVNASLFVMSLMITKLLKFNIN</sequence>
<feature type="transmembrane region" description="Helical" evidence="14">
    <location>
        <begin position="127"/>
        <end position="145"/>
    </location>
</feature>
<comment type="function">
    <text evidence="1">Involved in the high-affinity zinc uptake transport system.</text>
</comment>
<organism evidence="15 16">
    <name type="scientific">Orbus sasakiae</name>
    <dbReference type="NCBI Taxonomy" id="1078475"/>
    <lineage>
        <taxon>Bacteria</taxon>
        <taxon>Pseudomonadati</taxon>
        <taxon>Pseudomonadota</taxon>
        <taxon>Gammaproteobacteria</taxon>
        <taxon>Orbales</taxon>
        <taxon>Orbaceae</taxon>
        <taxon>Orbus</taxon>
    </lineage>
</organism>
<evidence type="ECO:0000313" key="16">
    <source>
        <dbReference type="Proteomes" id="UP001500171"/>
    </source>
</evidence>
<dbReference type="RefSeq" id="WP_345492818.1">
    <property type="nucleotide sequence ID" value="NZ_BAABHY010000015.1"/>
</dbReference>
<proteinExistence type="inferred from homology"/>
<dbReference type="SUPFAM" id="SSF81345">
    <property type="entry name" value="ABC transporter involved in vitamin B12 uptake, BtuC"/>
    <property type="match status" value="1"/>
</dbReference>
<dbReference type="Gene3D" id="1.10.3470.10">
    <property type="entry name" value="ABC transporter involved in vitamin B12 uptake, BtuC"/>
    <property type="match status" value="1"/>
</dbReference>
<dbReference type="InterPro" id="IPR037294">
    <property type="entry name" value="ABC_BtuC-like"/>
</dbReference>
<feature type="transmembrane region" description="Helical" evidence="14">
    <location>
        <begin position="57"/>
        <end position="74"/>
    </location>
</feature>
<protein>
    <recommendedName>
        <fullName evidence="12">High-affinity zinc uptake system membrane protein ZnuB</fullName>
    </recommendedName>
</protein>
<gene>
    <name evidence="15" type="primary">znuB</name>
    <name evidence="15" type="ORF">GCM10023211_25820</name>
</gene>
<evidence type="ECO:0000256" key="8">
    <source>
        <dbReference type="ARBA" id="ARBA00022906"/>
    </source>
</evidence>
<name>A0ABP9NFC0_9GAMM</name>
<keyword evidence="9 14" id="KW-1133">Transmembrane helix</keyword>
<keyword evidence="11 14" id="KW-0472">Membrane</keyword>
<evidence type="ECO:0000256" key="7">
    <source>
        <dbReference type="ARBA" id="ARBA00022833"/>
    </source>
</evidence>
<dbReference type="Pfam" id="PF00950">
    <property type="entry name" value="ABC-3"/>
    <property type="match status" value="1"/>
</dbReference>
<evidence type="ECO:0000256" key="5">
    <source>
        <dbReference type="ARBA" id="ARBA00022475"/>
    </source>
</evidence>
<feature type="transmembrane region" description="Helical" evidence="14">
    <location>
        <begin position="186"/>
        <end position="207"/>
    </location>
</feature>
<dbReference type="EMBL" id="BAABHY010000015">
    <property type="protein sequence ID" value="GAA5115223.1"/>
    <property type="molecule type" value="Genomic_DNA"/>
</dbReference>
<dbReference type="CDD" id="cd06550">
    <property type="entry name" value="TM_ABC_iron-siderophores_like"/>
    <property type="match status" value="1"/>
</dbReference>
<evidence type="ECO:0000256" key="1">
    <source>
        <dbReference type="ARBA" id="ARBA00002313"/>
    </source>
</evidence>